<feature type="compositionally biased region" description="Basic and acidic residues" evidence="1">
    <location>
        <begin position="41"/>
        <end position="55"/>
    </location>
</feature>
<accession>A0A7W2EV09</accession>
<protein>
    <submittedName>
        <fullName evidence="2">Uncharacterized protein</fullName>
    </submittedName>
</protein>
<feature type="compositionally biased region" description="Low complexity" evidence="1">
    <location>
        <begin position="61"/>
        <end position="73"/>
    </location>
</feature>
<keyword evidence="3" id="KW-1185">Reference proteome</keyword>
<feature type="region of interest" description="Disordered" evidence="1">
    <location>
        <begin position="1"/>
        <end position="79"/>
    </location>
</feature>
<gene>
    <name evidence="2" type="ORF">H3H37_18850</name>
</gene>
<dbReference type="RefSeq" id="WP_182165373.1">
    <property type="nucleotide sequence ID" value="NZ_JACEZT010000013.1"/>
</dbReference>
<dbReference type="EMBL" id="JACEZT010000013">
    <property type="protein sequence ID" value="MBA5639123.1"/>
    <property type="molecule type" value="Genomic_DNA"/>
</dbReference>
<organism evidence="2 3">
    <name type="scientific">Rugamonas brunnea</name>
    <dbReference type="NCBI Taxonomy" id="2758569"/>
    <lineage>
        <taxon>Bacteria</taxon>
        <taxon>Pseudomonadati</taxon>
        <taxon>Pseudomonadota</taxon>
        <taxon>Betaproteobacteria</taxon>
        <taxon>Burkholderiales</taxon>
        <taxon>Oxalobacteraceae</taxon>
        <taxon>Telluria group</taxon>
        <taxon>Rugamonas</taxon>
    </lineage>
</organism>
<sequence>MATTSKPGTGPGGGHLPHERDETTEQPARRPRTIIEQASNDLERGLVDTDLHGVRGVEQVKPTAPKPGGAAPKPDVRRD</sequence>
<proteinExistence type="predicted"/>
<dbReference type="AlphaFoldDB" id="A0A7W2EV09"/>
<evidence type="ECO:0000313" key="3">
    <source>
        <dbReference type="Proteomes" id="UP000534388"/>
    </source>
</evidence>
<reference evidence="2 3" key="1">
    <citation type="submission" date="2020-07" db="EMBL/GenBank/DDBJ databases">
        <title>Novel species isolated from subtropical streams in China.</title>
        <authorList>
            <person name="Lu H."/>
        </authorList>
    </citation>
    <scope>NUCLEOTIDE SEQUENCE [LARGE SCALE GENOMIC DNA]</scope>
    <source>
        <strain evidence="2 3">LX20W</strain>
    </source>
</reference>
<dbReference type="Proteomes" id="UP000534388">
    <property type="component" value="Unassembled WGS sequence"/>
</dbReference>
<comment type="caution">
    <text evidence="2">The sequence shown here is derived from an EMBL/GenBank/DDBJ whole genome shotgun (WGS) entry which is preliminary data.</text>
</comment>
<evidence type="ECO:0000313" key="2">
    <source>
        <dbReference type="EMBL" id="MBA5639123.1"/>
    </source>
</evidence>
<name>A0A7W2EV09_9BURK</name>
<evidence type="ECO:0000256" key="1">
    <source>
        <dbReference type="SAM" id="MobiDB-lite"/>
    </source>
</evidence>